<evidence type="ECO:0000313" key="1">
    <source>
        <dbReference type="Ensembl" id="ENSPTEP00000039189.1"/>
    </source>
</evidence>
<protein>
    <submittedName>
        <fullName evidence="1">Uncharacterized protein</fullName>
    </submittedName>
</protein>
<dbReference type="Proteomes" id="UP000694416">
    <property type="component" value="Unplaced"/>
</dbReference>
<evidence type="ECO:0000313" key="2">
    <source>
        <dbReference type="Proteomes" id="UP000694416"/>
    </source>
</evidence>
<sequence>LRSRWDYSHSTLIYFPYCACIKGQDFSMRACLGKSPVHNDLGGIWLSPVSIISTNSTFLGWIDFFLPKDH</sequence>
<dbReference type="AlphaFoldDB" id="A0A8C9J2B4"/>
<name>A0A8C9J2B4_9PRIM</name>
<dbReference type="Ensembl" id="ENSPTET00000052721.1">
    <property type="protein sequence ID" value="ENSPTEP00000039189.1"/>
    <property type="gene ID" value="ENSPTEG00000036299.1"/>
</dbReference>
<proteinExistence type="predicted"/>
<reference evidence="1" key="2">
    <citation type="submission" date="2025-09" db="UniProtKB">
        <authorList>
            <consortium name="Ensembl"/>
        </authorList>
    </citation>
    <scope>IDENTIFICATION</scope>
</reference>
<accession>A0A8C9J2B4</accession>
<keyword evidence="2" id="KW-1185">Reference proteome</keyword>
<reference evidence="1" key="1">
    <citation type="submission" date="2025-08" db="UniProtKB">
        <authorList>
            <consortium name="Ensembl"/>
        </authorList>
    </citation>
    <scope>IDENTIFICATION</scope>
</reference>
<organism evidence="1 2">
    <name type="scientific">Piliocolobus tephrosceles</name>
    <name type="common">Ugandan red Colobus</name>
    <dbReference type="NCBI Taxonomy" id="591936"/>
    <lineage>
        <taxon>Eukaryota</taxon>
        <taxon>Metazoa</taxon>
        <taxon>Chordata</taxon>
        <taxon>Craniata</taxon>
        <taxon>Vertebrata</taxon>
        <taxon>Euteleostomi</taxon>
        <taxon>Mammalia</taxon>
        <taxon>Eutheria</taxon>
        <taxon>Euarchontoglires</taxon>
        <taxon>Primates</taxon>
        <taxon>Haplorrhini</taxon>
        <taxon>Catarrhini</taxon>
        <taxon>Cercopithecidae</taxon>
        <taxon>Colobinae</taxon>
        <taxon>Piliocolobus</taxon>
    </lineage>
</organism>